<evidence type="ECO:0000313" key="9">
    <source>
        <dbReference type="EMBL" id="JAQ12258.1"/>
    </source>
</evidence>
<keyword evidence="4 7" id="KW-0812">Transmembrane</keyword>
<dbReference type="AlphaFoldDB" id="A0A146LX97"/>
<gene>
    <name evidence="9" type="primary">SLC25A25</name>
    <name evidence="9" type="ORF">g.7662</name>
</gene>
<evidence type="ECO:0000256" key="2">
    <source>
        <dbReference type="ARBA" id="ARBA00006375"/>
    </source>
</evidence>
<name>A0A146LX97_LYGHE</name>
<dbReference type="Gene3D" id="1.50.40.10">
    <property type="entry name" value="Mitochondrial carrier domain"/>
    <property type="match status" value="1"/>
</dbReference>
<feature type="repeat" description="Solcar" evidence="7">
    <location>
        <begin position="109"/>
        <end position="196"/>
    </location>
</feature>
<evidence type="ECO:0000256" key="3">
    <source>
        <dbReference type="ARBA" id="ARBA00022448"/>
    </source>
</evidence>
<organism evidence="9">
    <name type="scientific">Lygus hesperus</name>
    <name type="common">Western plant bug</name>
    <dbReference type="NCBI Taxonomy" id="30085"/>
    <lineage>
        <taxon>Eukaryota</taxon>
        <taxon>Metazoa</taxon>
        <taxon>Ecdysozoa</taxon>
        <taxon>Arthropoda</taxon>
        <taxon>Hexapoda</taxon>
        <taxon>Insecta</taxon>
        <taxon>Pterygota</taxon>
        <taxon>Neoptera</taxon>
        <taxon>Paraneoptera</taxon>
        <taxon>Hemiptera</taxon>
        <taxon>Heteroptera</taxon>
        <taxon>Panheteroptera</taxon>
        <taxon>Cimicomorpha</taxon>
        <taxon>Miridae</taxon>
        <taxon>Mirini</taxon>
        <taxon>Lygus</taxon>
    </lineage>
</organism>
<keyword evidence="5" id="KW-0677">Repeat</keyword>
<dbReference type="InterPro" id="IPR002067">
    <property type="entry name" value="MCP"/>
</dbReference>
<dbReference type="InterPro" id="IPR018108">
    <property type="entry name" value="MCP_transmembrane"/>
</dbReference>
<sequence>MEKRKSSRSLVAGGAAGAFAKTCTNPLDRVKILCQAGTYRTAWEAVEYIYRHEGVVGFWKGNGVSVLRIIPSRGVLFMSSDTIKWYMGIAGQTCVKQSQPSISNQLRRPYFLQYVAAGSLAGALTVCLTYPLDLVRGRIASSIGYGGRYSGILRTVRVTLMEEGIAAFYRGMSTSLYGSLPYEGTSVRSVLLLCIHNPHLHFASSFLHLCSLSTVLASTHTHTHT</sequence>
<dbReference type="SUPFAM" id="SSF103506">
    <property type="entry name" value="Mitochondrial carrier"/>
    <property type="match status" value="1"/>
</dbReference>
<dbReference type="PROSITE" id="PS50920">
    <property type="entry name" value="SOLCAR"/>
    <property type="match status" value="2"/>
</dbReference>
<dbReference type="InterPro" id="IPR023395">
    <property type="entry name" value="MCP_dom_sf"/>
</dbReference>
<dbReference type="EMBL" id="GDHC01006371">
    <property type="protein sequence ID" value="JAQ12258.1"/>
    <property type="molecule type" value="Transcribed_RNA"/>
</dbReference>
<proteinExistence type="inferred from homology"/>
<evidence type="ECO:0000256" key="7">
    <source>
        <dbReference type="PROSITE-ProRule" id="PRU00282"/>
    </source>
</evidence>
<evidence type="ECO:0000256" key="5">
    <source>
        <dbReference type="ARBA" id="ARBA00022737"/>
    </source>
</evidence>
<keyword evidence="3 8" id="KW-0813">Transport</keyword>
<evidence type="ECO:0000256" key="1">
    <source>
        <dbReference type="ARBA" id="ARBA00004141"/>
    </source>
</evidence>
<comment type="similarity">
    <text evidence="2 8">Belongs to the mitochondrial carrier (TC 2.A.29) family.</text>
</comment>
<dbReference type="PANTHER" id="PTHR24089">
    <property type="entry name" value="SOLUTE CARRIER FAMILY 25"/>
    <property type="match status" value="1"/>
</dbReference>
<accession>A0A146LX97</accession>
<comment type="subcellular location">
    <subcellularLocation>
        <location evidence="1">Membrane</location>
        <topology evidence="1">Multi-pass membrane protein</topology>
    </subcellularLocation>
</comment>
<dbReference type="GO" id="GO:0055085">
    <property type="term" value="P:transmembrane transport"/>
    <property type="evidence" value="ECO:0007669"/>
    <property type="project" value="InterPro"/>
</dbReference>
<feature type="non-terminal residue" evidence="9">
    <location>
        <position position="225"/>
    </location>
</feature>
<evidence type="ECO:0000256" key="6">
    <source>
        <dbReference type="ARBA" id="ARBA00023136"/>
    </source>
</evidence>
<evidence type="ECO:0000256" key="4">
    <source>
        <dbReference type="ARBA" id="ARBA00022692"/>
    </source>
</evidence>
<feature type="repeat" description="Solcar" evidence="7">
    <location>
        <begin position="4"/>
        <end position="86"/>
    </location>
</feature>
<dbReference type="PRINTS" id="PR00926">
    <property type="entry name" value="MITOCARRIER"/>
</dbReference>
<keyword evidence="6 7" id="KW-0472">Membrane</keyword>
<dbReference type="GO" id="GO:0016020">
    <property type="term" value="C:membrane"/>
    <property type="evidence" value="ECO:0007669"/>
    <property type="project" value="UniProtKB-SubCell"/>
</dbReference>
<dbReference type="Pfam" id="PF00153">
    <property type="entry name" value="Mito_carr"/>
    <property type="match status" value="2"/>
</dbReference>
<evidence type="ECO:0000256" key="8">
    <source>
        <dbReference type="RuleBase" id="RU000488"/>
    </source>
</evidence>
<reference evidence="9" key="1">
    <citation type="journal article" date="2016" name="Gigascience">
        <title>De novo construction of an expanded transcriptome assembly for the western tarnished plant bug, Lygus hesperus.</title>
        <authorList>
            <person name="Tassone E.E."/>
            <person name="Geib S.M."/>
            <person name="Hall B."/>
            <person name="Fabrick J.A."/>
            <person name="Brent C.S."/>
            <person name="Hull J.J."/>
        </authorList>
    </citation>
    <scope>NUCLEOTIDE SEQUENCE</scope>
</reference>
<protein>
    <submittedName>
        <fullName evidence="9">Calcium-binding mitochondrial carrier protein SCaMC-2</fullName>
    </submittedName>
</protein>